<evidence type="ECO:0000313" key="4">
    <source>
        <dbReference type="EMBL" id="EEA07907.1"/>
    </source>
</evidence>
<accession>B6AI66</accession>
<reference evidence="4" key="1">
    <citation type="submission" date="2008-06" db="EMBL/GenBank/DDBJ databases">
        <authorList>
            <person name="Lorenzi H."/>
            <person name="Inman J."/>
            <person name="Miller J."/>
            <person name="Schobel S."/>
            <person name="Amedeo P."/>
            <person name="Caler E.V."/>
            <person name="da Silva J."/>
        </authorList>
    </citation>
    <scope>NUCLEOTIDE SEQUENCE [LARGE SCALE GENOMIC DNA]</scope>
    <source>
        <strain evidence="4">RN66</strain>
    </source>
</reference>
<dbReference type="PANTHER" id="PTHR46200:SF1">
    <property type="entry name" value="GATOR COMPLEX PROTEIN WDR24"/>
    <property type="match status" value="1"/>
</dbReference>
<dbReference type="EMBL" id="DS989735">
    <property type="protein sequence ID" value="EEA07907.1"/>
    <property type="molecule type" value="Genomic_DNA"/>
</dbReference>
<dbReference type="InterPro" id="IPR001680">
    <property type="entry name" value="WD40_rpt"/>
</dbReference>
<dbReference type="eggNOG" id="KOG0269">
    <property type="taxonomic scope" value="Eukaryota"/>
</dbReference>
<dbReference type="SUPFAM" id="SSF50978">
    <property type="entry name" value="WD40 repeat-like"/>
    <property type="match status" value="1"/>
</dbReference>
<dbReference type="OMA" id="DSEWITR"/>
<dbReference type="GeneID" id="6997308"/>
<dbReference type="GO" id="GO:0005774">
    <property type="term" value="C:vacuolar membrane"/>
    <property type="evidence" value="ECO:0007669"/>
    <property type="project" value="TreeGrafter"/>
</dbReference>
<name>B6AI66_CRYMR</name>
<evidence type="ECO:0000256" key="1">
    <source>
        <dbReference type="ARBA" id="ARBA00022574"/>
    </source>
</evidence>
<dbReference type="RefSeq" id="XP_002142256.1">
    <property type="nucleotide sequence ID" value="XM_002142220.1"/>
</dbReference>
<evidence type="ECO:0000313" key="5">
    <source>
        <dbReference type="Proteomes" id="UP000001460"/>
    </source>
</evidence>
<dbReference type="CDD" id="cd16693">
    <property type="entry name" value="mRING-H2-C3H3C2_WDR24"/>
    <property type="match status" value="1"/>
</dbReference>
<dbReference type="OrthoDB" id="286790at2759"/>
<dbReference type="GO" id="GO:0016239">
    <property type="term" value="P:positive regulation of macroautophagy"/>
    <property type="evidence" value="ECO:0007669"/>
    <property type="project" value="TreeGrafter"/>
</dbReference>
<dbReference type="InterPro" id="IPR037590">
    <property type="entry name" value="WDR24"/>
</dbReference>
<gene>
    <name evidence="4" type="ORF">CMU_029820</name>
</gene>
<feature type="compositionally biased region" description="Acidic residues" evidence="3">
    <location>
        <begin position="744"/>
        <end position="755"/>
    </location>
</feature>
<dbReference type="GO" id="GO:0005829">
    <property type="term" value="C:cytosol"/>
    <property type="evidence" value="ECO:0007669"/>
    <property type="project" value="TreeGrafter"/>
</dbReference>
<dbReference type="VEuPathDB" id="CryptoDB:CMU_029820"/>
<proteinExistence type="predicted"/>
<feature type="region of interest" description="Disordered" evidence="3">
    <location>
        <begin position="736"/>
        <end position="756"/>
    </location>
</feature>
<keyword evidence="5" id="KW-1185">Reference proteome</keyword>
<dbReference type="AlphaFoldDB" id="B6AI66"/>
<dbReference type="PANTHER" id="PTHR46200">
    <property type="entry name" value="GATOR COMPLEX PROTEIN WDR24"/>
    <property type="match status" value="1"/>
</dbReference>
<protein>
    <submittedName>
        <fullName evidence="4">Uncharacterized protein</fullName>
    </submittedName>
</protein>
<dbReference type="Proteomes" id="UP000001460">
    <property type="component" value="Unassembled WGS sequence"/>
</dbReference>
<dbReference type="Gene3D" id="2.130.10.10">
    <property type="entry name" value="YVTN repeat-like/Quinoprotein amine dehydrogenase"/>
    <property type="match status" value="1"/>
</dbReference>
<sequence>MKQDESAFNSKHMLYYAKKLTGTPNCLAVCHWAQCPELLSEILDNTLKNNESSGTKEQDTQFMDTELNRIAVAGRSLLHLGTVDARDVAVFYNLTRANFAAIGWSRGSHTFAGLAVDGSAHIYKIRKSRHWYLSLRLQTQYRVGCSLEWLGNAPNLFALGFQDGSIRLFDEEIGKMTLNNKSNSSSVKEDYYSVWGTSLVPAPVRDLHSRYLAPDTWSRNEMIVAYDNGIVSLLDFRSKSSHSIKVQLSSQGLSSIRWNPHDNNIFAAGCRNGVYIWDIRMIDSVSPISVFKTQSPIAKVRWRPGYPTQLAYCCSVIDSSILVYDVLSPIRPIIRFSHHTDVVRDFDWLDVDVVASCGIDHNFIISSRKDNEQFSQRFPVSDAIYTPYCMHNCMNSELILSHTCPFIMTELTTEKIDLKSLHLKGDSKESKNLSIFDFCIENNGYIDSSLYSACGFLPDIGLTPFPGDLASIMDSKYSKVRSISYHLVVNSDSEWITRIPKLMYIGISPCWRTLISHFPYIKLEKWLKKWKDKFSKFEKCDIKGEYCNHNENINKVTCNYFLTKSSDESNIYLVTSGCGEGLTDFVFTKNSAIRLSNIDFVKGICELFCLIFNDQNGDPWFEILQHIEANPKNLSEIIETTLENCLNKNDVVSTLILFSNIILLLQPSTCNDIFKTISRNDQIRWFISLIQLLRKYKMYILACQIIKACPMAEIRKLTQEGLTESNFYCGGLRRQNSKHSGEFESSESSDSEGLDLNETRPIKNIQTINCKDKDISYSKLVDSNTDNHNIFNKVGSSKICKLQINPISFNIYNKPRNDINKCIECNESRNICCICYMPVLGRWVGCPNCRHGGHPTHLKNWFLNPLNYGFCPSGCGHICC</sequence>
<keyword evidence="1" id="KW-0853">WD repeat</keyword>
<evidence type="ECO:0000256" key="2">
    <source>
        <dbReference type="ARBA" id="ARBA00022737"/>
    </source>
</evidence>
<organism evidence="4 5">
    <name type="scientific">Cryptosporidium muris (strain RN66)</name>
    <dbReference type="NCBI Taxonomy" id="441375"/>
    <lineage>
        <taxon>Eukaryota</taxon>
        <taxon>Sar</taxon>
        <taxon>Alveolata</taxon>
        <taxon>Apicomplexa</taxon>
        <taxon>Conoidasida</taxon>
        <taxon>Coccidia</taxon>
        <taxon>Eucoccidiorida</taxon>
        <taxon>Eimeriorina</taxon>
        <taxon>Cryptosporidiidae</taxon>
        <taxon>Cryptosporidium</taxon>
    </lineage>
</organism>
<dbReference type="GO" id="GO:1904263">
    <property type="term" value="P:positive regulation of TORC1 signaling"/>
    <property type="evidence" value="ECO:0007669"/>
    <property type="project" value="TreeGrafter"/>
</dbReference>
<evidence type="ECO:0000256" key="3">
    <source>
        <dbReference type="SAM" id="MobiDB-lite"/>
    </source>
</evidence>
<dbReference type="InterPro" id="IPR036322">
    <property type="entry name" value="WD40_repeat_dom_sf"/>
</dbReference>
<dbReference type="SMART" id="SM00320">
    <property type="entry name" value="WD40"/>
    <property type="match status" value="4"/>
</dbReference>
<dbReference type="GO" id="GO:0061700">
    <property type="term" value="C:GATOR2 complex"/>
    <property type="evidence" value="ECO:0007669"/>
    <property type="project" value="TreeGrafter"/>
</dbReference>
<keyword evidence="2" id="KW-0677">Repeat</keyword>
<dbReference type="InterPro" id="IPR015943">
    <property type="entry name" value="WD40/YVTN_repeat-like_dom_sf"/>
</dbReference>
<dbReference type="STRING" id="441375.B6AI66"/>